<accession>A0ABW2Z1Z8</accession>
<evidence type="ECO:0000256" key="1">
    <source>
        <dbReference type="SAM" id="SignalP"/>
    </source>
</evidence>
<dbReference type="Proteomes" id="UP001596958">
    <property type="component" value="Unassembled WGS sequence"/>
</dbReference>
<feature type="signal peptide" evidence="1">
    <location>
        <begin position="1"/>
        <end position="19"/>
    </location>
</feature>
<dbReference type="InterPro" id="IPR036514">
    <property type="entry name" value="SGNH_hydro_sf"/>
</dbReference>
<proteinExistence type="predicted"/>
<keyword evidence="2" id="KW-0378">Hydrolase</keyword>
<protein>
    <submittedName>
        <fullName evidence="2">SGNH/GDSL hydrolase family protein</fullName>
    </submittedName>
</protein>
<keyword evidence="1" id="KW-0732">Signal</keyword>
<dbReference type="CDD" id="cd00229">
    <property type="entry name" value="SGNH_hydrolase"/>
    <property type="match status" value="1"/>
</dbReference>
<name>A0ABW2Z1Z8_9SPHI</name>
<keyword evidence="3" id="KW-1185">Reference proteome</keyword>
<sequence length="223" mass="24918">MQRILLAVLLLLTFAGCNKQPAPPFPPAYRILVLGNSITYSPANPSIGWHGSWGMAASVADSDFVHVFTKRLKEINPANEVLSKNIAEFEVNFDTYNFDANLKTLRDAKPALIVLRIGENVTRNTEAALFEQKYQELLNYFKTDNPSVKILAVGSVWPDRDMPTNVMKKYSEFVPLVFMQNDLSNYAFGKFTDPGVASHPSDKGMATIAYVIFKSVQQTLYGK</sequence>
<dbReference type="PROSITE" id="PS51257">
    <property type="entry name" value="PROKAR_LIPOPROTEIN"/>
    <property type="match status" value="1"/>
</dbReference>
<feature type="chain" id="PRO_5046203976" evidence="1">
    <location>
        <begin position="20"/>
        <end position="223"/>
    </location>
</feature>
<reference evidence="3" key="1">
    <citation type="journal article" date="2019" name="Int. J. Syst. Evol. Microbiol.">
        <title>The Global Catalogue of Microorganisms (GCM) 10K type strain sequencing project: providing services to taxonomists for standard genome sequencing and annotation.</title>
        <authorList>
            <consortium name="The Broad Institute Genomics Platform"/>
            <consortium name="The Broad Institute Genome Sequencing Center for Infectious Disease"/>
            <person name="Wu L."/>
            <person name="Ma J."/>
        </authorList>
    </citation>
    <scope>NUCLEOTIDE SEQUENCE [LARGE SCALE GENOMIC DNA]</scope>
    <source>
        <strain evidence="3">CCUG 63418</strain>
    </source>
</reference>
<evidence type="ECO:0000313" key="3">
    <source>
        <dbReference type="Proteomes" id="UP001596958"/>
    </source>
</evidence>
<evidence type="ECO:0000313" key="2">
    <source>
        <dbReference type="EMBL" id="MFD0752301.1"/>
    </source>
</evidence>
<gene>
    <name evidence="2" type="ORF">ACFQZS_19255</name>
</gene>
<dbReference type="EMBL" id="JBHTHU010000022">
    <property type="protein sequence ID" value="MFD0752301.1"/>
    <property type="molecule type" value="Genomic_DNA"/>
</dbReference>
<organism evidence="2 3">
    <name type="scientific">Mucilaginibacter calamicampi</name>
    <dbReference type="NCBI Taxonomy" id="1302352"/>
    <lineage>
        <taxon>Bacteria</taxon>
        <taxon>Pseudomonadati</taxon>
        <taxon>Bacteroidota</taxon>
        <taxon>Sphingobacteriia</taxon>
        <taxon>Sphingobacteriales</taxon>
        <taxon>Sphingobacteriaceae</taxon>
        <taxon>Mucilaginibacter</taxon>
    </lineage>
</organism>
<dbReference type="RefSeq" id="WP_377102674.1">
    <property type="nucleotide sequence ID" value="NZ_JBHTHU010000022.1"/>
</dbReference>
<dbReference type="GO" id="GO:0016787">
    <property type="term" value="F:hydrolase activity"/>
    <property type="evidence" value="ECO:0007669"/>
    <property type="project" value="UniProtKB-KW"/>
</dbReference>
<dbReference type="SUPFAM" id="SSF52266">
    <property type="entry name" value="SGNH hydrolase"/>
    <property type="match status" value="1"/>
</dbReference>
<dbReference type="Gene3D" id="3.40.50.1110">
    <property type="entry name" value="SGNH hydrolase"/>
    <property type="match status" value="1"/>
</dbReference>
<comment type="caution">
    <text evidence="2">The sequence shown here is derived from an EMBL/GenBank/DDBJ whole genome shotgun (WGS) entry which is preliminary data.</text>
</comment>